<dbReference type="InterPro" id="IPR026034">
    <property type="entry name" value="MreD_proteobac"/>
</dbReference>
<dbReference type="PANTHER" id="PTHR37484">
    <property type="entry name" value="ROD SHAPE-DETERMINING PROTEIN MRED"/>
    <property type="match status" value="1"/>
</dbReference>
<dbReference type="GO" id="GO:0005886">
    <property type="term" value="C:plasma membrane"/>
    <property type="evidence" value="ECO:0007669"/>
    <property type="project" value="UniProtKB-SubCell"/>
</dbReference>
<keyword evidence="5" id="KW-0133">Cell shape</keyword>
<keyword evidence="10" id="KW-1185">Reference proteome</keyword>
<evidence type="ECO:0000313" key="9">
    <source>
        <dbReference type="EMBL" id="PTQ87235.1"/>
    </source>
</evidence>
<evidence type="ECO:0000313" key="10">
    <source>
        <dbReference type="Proteomes" id="UP000244223"/>
    </source>
</evidence>
<evidence type="ECO:0000256" key="5">
    <source>
        <dbReference type="ARBA" id="ARBA00022960"/>
    </source>
</evidence>
<comment type="similarity">
    <text evidence="2">Belongs to the MreD family.</text>
</comment>
<feature type="transmembrane region" description="Helical" evidence="8">
    <location>
        <begin position="98"/>
        <end position="123"/>
    </location>
</feature>
<keyword evidence="4 8" id="KW-0812">Transmembrane</keyword>
<gene>
    <name evidence="9" type="ORF">C8N29_12041</name>
</gene>
<evidence type="ECO:0000256" key="3">
    <source>
        <dbReference type="ARBA" id="ARBA00022475"/>
    </source>
</evidence>
<organism evidence="9 10">
    <name type="scientific">Agitococcus lubricus</name>
    <dbReference type="NCBI Taxonomy" id="1077255"/>
    <lineage>
        <taxon>Bacteria</taxon>
        <taxon>Pseudomonadati</taxon>
        <taxon>Pseudomonadota</taxon>
        <taxon>Gammaproteobacteria</taxon>
        <taxon>Moraxellales</taxon>
        <taxon>Moraxellaceae</taxon>
        <taxon>Agitococcus</taxon>
    </lineage>
</organism>
<feature type="transmembrane region" description="Helical" evidence="8">
    <location>
        <begin position="129"/>
        <end position="150"/>
    </location>
</feature>
<dbReference type="Pfam" id="PF04093">
    <property type="entry name" value="MreD"/>
    <property type="match status" value="1"/>
</dbReference>
<dbReference type="OrthoDB" id="6647425at2"/>
<feature type="transmembrane region" description="Helical" evidence="8">
    <location>
        <begin position="54"/>
        <end position="77"/>
    </location>
</feature>
<dbReference type="RefSeq" id="WP_107866842.1">
    <property type="nucleotide sequence ID" value="NZ_QAON01000020.1"/>
</dbReference>
<dbReference type="PANTHER" id="PTHR37484:SF1">
    <property type="entry name" value="ROD SHAPE-DETERMINING PROTEIN MRED"/>
    <property type="match status" value="1"/>
</dbReference>
<evidence type="ECO:0000256" key="6">
    <source>
        <dbReference type="ARBA" id="ARBA00022989"/>
    </source>
</evidence>
<evidence type="ECO:0000256" key="7">
    <source>
        <dbReference type="ARBA" id="ARBA00023136"/>
    </source>
</evidence>
<accession>A0A2T5ITR1</accession>
<sequence length="157" mass="18092">MKLAEPKSTLPLSFVLAFLWALYPLPPELALWRPDLMQLLLIFWGLHYPHKVSIGVNVVLGLALALMLNQTLGIYALSWAVSAYLNRLYIRRARMSSALVTTLWVCFLVTLAFSLRFFIYALIGQAYNGWQYALPIITTTLAWPLVVMSLQRWRRDY</sequence>
<dbReference type="InterPro" id="IPR007227">
    <property type="entry name" value="Cell_shape_determining_MreD"/>
</dbReference>
<evidence type="ECO:0000256" key="4">
    <source>
        <dbReference type="ARBA" id="ARBA00022692"/>
    </source>
</evidence>
<dbReference type="GO" id="GO:0008360">
    <property type="term" value="P:regulation of cell shape"/>
    <property type="evidence" value="ECO:0007669"/>
    <property type="project" value="UniProtKB-KW"/>
</dbReference>
<evidence type="ECO:0000256" key="2">
    <source>
        <dbReference type="ARBA" id="ARBA00007776"/>
    </source>
</evidence>
<proteinExistence type="inferred from homology"/>
<name>A0A2T5ITR1_9GAMM</name>
<dbReference type="NCBIfam" id="TIGR03426">
    <property type="entry name" value="shape_MreD"/>
    <property type="match status" value="1"/>
</dbReference>
<dbReference type="EMBL" id="QAON01000020">
    <property type="protein sequence ID" value="PTQ87235.1"/>
    <property type="molecule type" value="Genomic_DNA"/>
</dbReference>
<protein>
    <submittedName>
        <fullName evidence="9">Rod shape-determining protein MreD</fullName>
    </submittedName>
</protein>
<evidence type="ECO:0000256" key="8">
    <source>
        <dbReference type="SAM" id="Phobius"/>
    </source>
</evidence>
<keyword evidence="6 8" id="KW-1133">Transmembrane helix</keyword>
<comment type="caution">
    <text evidence="9">The sequence shown here is derived from an EMBL/GenBank/DDBJ whole genome shotgun (WGS) entry which is preliminary data.</text>
</comment>
<keyword evidence="7 8" id="KW-0472">Membrane</keyword>
<dbReference type="Proteomes" id="UP000244223">
    <property type="component" value="Unassembled WGS sequence"/>
</dbReference>
<dbReference type="AlphaFoldDB" id="A0A2T5ITR1"/>
<keyword evidence="3" id="KW-1003">Cell membrane</keyword>
<reference evidence="9 10" key="1">
    <citation type="submission" date="2018-04" db="EMBL/GenBank/DDBJ databases">
        <title>Genomic Encyclopedia of Archaeal and Bacterial Type Strains, Phase II (KMG-II): from individual species to whole genera.</title>
        <authorList>
            <person name="Goeker M."/>
        </authorList>
    </citation>
    <scope>NUCLEOTIDE SEQUENCE [LARGE SCALE GENOMIC DNA]</scope>
    <source>
        <strain evidence="9 10">DSM 5822</strain>
    </source>
</reference>
<evidence type="ECO:0000256" key="1">
    <source>
        <dbReference type="ARBA" id="ARBA00004651"/>
    </source>
</evidence>
<comment type="subcellular location">
    <subcellularLocation>
        <location evidence="1">Cell membrane</location>
        <topology evidence="1">Multi-pass membrane protein</topology>
    </subcellularLocation>
</comment>